<dbReference type="AlphaFoldDB" id="A0A5B8R6B9"/>
<gene>
    <name evidence="1" type="ORF">KBTEX_00490</name>
</gene>
<sequence>MENCPPVSSETRSTKRFSNSYGVVPASHSACMRHDTFGWSWATLIAGRPRVDAAAPVATPAFRKERRLNLRSVIFSLLRFARGLRGLGVHVFALDSDTDMD</sequence>
<accession>A0A5B8R6B9</accession>
<dbReference type="EMBL" id="MN079080">
    <property type="protein sequence ID" value="QEA04186.1"/>
    <property type="molecule type" value="Genomic_DNA"/>
</dbReference>
<reference evidence="1" key="1">
    <citation type="submission" date="2019-06" db="EMBL/GenBank/DDBJ databases">
        <authorList>
            <person name="Murdoch R.W."/>
            <person name="Fathepure B."/>
        </authorList>
    </citation>
    <scope>NUCLEOTIDE SEQUENCE</scope>
</reference>
<organism evidence="1">
    <name type="scientific">uncultured organism</name>
    <dbReference type="NCBI Taxonomy" id="155900"/>
    <lineage>
        <taxon>unclassified sequences</taxon>
        <taxon>environmental samples</taxon>
    </lineage>
</organism>
<evidence type="ECO:0000313" key="1">
    <source>
        <dbReference type="EMBL" id="QEA04186.1"/>
    </source>
</evidence>
<name>A0A5B8R6B9_9ZZZZ</name>
<proteinExistence type="predicted"/>
<protein>
    <submittedName>
        <fullName evidence="1">Uncharacterized protein</fullName>
    </submittedName>
</protein>